<dbReference type="AlphaFoldDB" id="E9G9Q8"/>
<dbReference type="EMBL" id="GL732536">
    <property type="protein sequence ID" value="EFX83842.1"/>
    <property type="molecule type" value="Genomic_DNA"/>
</dbReference>
<reference evidence="1 2" key="1">
    <citation type="journal article" date="2011" name="Science">
        <title>The ecoresponsive genome of Daphnia pulex.</title>
        <authorList>
            <person name="Colbourne J.K."/>
            <person name="Pfrender M.E."/>
            <person name="Gilbert D."/>
            <person name="Thomas W.K."/>
            <person name="Tucker A."/>
            <person name="Oakley T.H."/>
            <person name="Tokishita S."/>
            <person name="Aerts A."/>
            <person name="Arnold G.J."/>
            <person name="Basu M.K."/>
            <person name="Bauer D.J."/>
            <person name="Caceres C.E."/>
            <person name="Carmel L."/>
            <person name="Casola C."/>
            <person name="Choi J.H."/>
            <person name="Detter J.C."/>
            <person name="Dong Q."/>
            <person name="Dusheyko S."/>
            <person name="Eads B.D."/>
            <person name="Frohlich T."/>
            <person name="Geiler-Samerotte K.A."/>
            <person name="Gerlach D."/>
            <person name="Hatcher P."/>
            <person name="Jogdeo S."/>
            <person name="Krijgsveld J."/>
            <person name="Kriventseva E.V."/>
            <person name="Kultz D."/>
            <person name="Laforsch C."/>
            <person name="Lindquist E."/>
            <person name="Lopez J."/>
            <person name="Manak J.R."/>
            <person name="Muller J."/>
            <person name="Pangilinan J."/>
            <person name="Patwardhan R.P."/>
            <person name="Pitluck S."/>
            <person name="Pritham E.J."/>
            <person name="Rechtsteiner A."/>
            <person name="Rho M."/>
            <person name="Rogozin I.B."/>
            <person name="Sakarya O."/>
            <person name="Salamov A."/>
            <person name="Schaack S."/>
            <person name="Shapiro H."/>
            <person name="Shiga Y."/>
            <person name="Skalitzky C."/>
            <person name="Smith Z."/>
            <person name="Souvorov A."/>
            <person name="Sung W."/>
            <person name="Tang Z."/>
            <person name="Tsuchiya D."/>
            <person name="Tu H."/>
            <person name="Vos H."/>
            <person name="Wang M."/>
            <person name="Wolf Y.I."/>
            <person name="Yamagata H."/>
            <person name="Yamada T."/>
            <person name="Ye Y."/>
            <person name="Shaw J.R."/>
            <person name="Andrews J."/>
            <person name="Crease T.J."/>
            <person name="Tang H."/>
            <person name="Lucas S.M."/>
            <person name="Robertson H.M."/>
            <person name="Bork P."/>
            <person name="Koonin E.V."/>
            <person name="Zdobnov E.M."/>
            <person name="Grigoriev I.V."/>
            <person name="Lynch M."/>
            <person name="Boore J.L."/>
        </authorList>
    </citation>
    <scope>NUCLEOTIDE SEQUENCE [LARGE SCALE GENOMIC DNA]</scope>
</reference>
<dbReference type="Proteomes" id="UP000000305">
    <property type="component" value="Unassembled WGS sequence"/>
</dbReference>
<organism evidence="1 2">
    <name type="scientific">Daphnia pulex</name>
    <name type="common">Water flea</name>
    <dbReference type="NCBI Taxonomy" id="6669"/>
    <lineage>
        <taxon>Eukaryota</taxon>
        <taxon>Metazoa</taxon>
        <taxon>Ecdysozoa</taxon>
        <taxon>Arthropoda</taxon>
        <taxon>Crustacea</taxon>
        <taxon>Branchiopoda</taxon>
        <taxon>Diplostraca</taxon>
        <taxon>Cladocera</taxon>
        <taxon>Anomopoda</taxon>
        <taxon>Daphniidae</taxon>
        <taxon>Daphnia</taxon>
    </lineage>
</organism>
<protein>
    <submittedName>
        <fullName evidence="1">Uncharacterized protein</fullName>
    </submittedName>
</protein>
<evidence type="ECO:0000313" key="2">
    <source>
        <dbReference type="Proteomes" id="UP000000305"/>
    </source>
</evidence>
<dbReference type="OrthoDB" id="6513151at2759"/>
<evidence type="ECO:0000313" key="1">
    <source>
        <dbReference type="EMBL" id="EFX83842.1"/>
    </source>
</evidence>
<dbReference type="KEGG" id="dpx:DAPPUDRAFT_239635"/>
<accession>E9G9Q8</accession>
<dbReference type="InParanoid" id="E9G9Q8"/>
<proteinExistence type="predicted"/>
<gene>
    <name evidence="1" type="ORF">DAPPUDRAFT_239635</name>
</gene>
<name>E9G9Q8_DAPPU</name>
<keyword evidence="2" id="KW-1185">Reference proteome</keyword>
<sequence length="70" mass="8245">MSTPIKTTIRQYIYHVTHQLNNLAVLYDVMDKRIRALNSGVNDNSTTNHEQFTYFVCIWKRWTLARSGRG</sequence>
<dbReference type="HOGENOM" id="CLU_2760357_0_0_1"/>